<dbReference type="AlphaFoldDB" id="A0A7J6MUA9"/>
<evidence type="ECO:0000313" key="15">
    <source>
        <dbReference type="EMBL" id="KAF4675182.1"/>
    </source>
</evidence>
<feature type="domain" description="EF-hand" evidence="14">
    <location>
        <begin position="1014"/>
        <end position="1049"/>
    </location>
</feature>
<sequence length="1172" mass="131100">MDNPPQANSRKIFIRRKLAVNEVSAVQEPALQNYTSERPKAAPPAGSRRSITPTHGNGDTRRTSNFDKFSVDKPAGHATDSLFPSQEDVSRLSRDYLAARQKRLQSLTLEGRLMANRDTRVIDRHEAVTQHWERFRQLASKMTNRGVGELAITRAEEHRERNELFELIDAVTPVAEKSGEDLWYHTLRNGGVKFIQVGNMFSGLYVPLKLTRAHLLNEIVRKPWLKDCFNHREGKYHKTWRDDQYLKDRLTRFRVPMRNAAAGVIGFDDTLEIVGRRQGMGTSCDGNVYGQERDQPTATGESAPEVCEKRISAHTGPSVSVSTSHIYFSVYTIGSPPTLKELKITNDGSTVIDFEFGPVQQIETIGSRESPFRSHQCTGRLLPGDSKILYISFDSPVTGYFQDLWFIKTIPVTEKIIITFEGMAAVDPELTKSEKAIHAMDDEVARSSILRDMREIVYDIVDLVENSSTRVHAANQFSLNTPHGGAGHGHRLAMLNRGVNRRRRTLLQEALDSITGCFRFMASFGSSSSHSLSRDRDKSQPARSRGESHRLSVDDYDKDSNYAANIVTAGSRARAGTASSNEGNSQYSVDPRRDSYPATIGAGSIFAKGLSNQKGRVLRSRRFDRIYDMPRDAAVLGTGLSGSVKVARRKSDGQRVAVKVLSTRGLPADKIEEIVTEVKIHLRLDHPNICRLLEVYDESATSGNVYLVMELCTGRELYDRLAMRKRFSERDASEVVRQMVLAVNYCHNQNICHRDLKLENFVYADMSEKSRLKLIDFGLSKIFSRGVPMTAITGTVYYVAPEVMTGNYDYSCDMWSIGVMTYMLLAGVPPFDGDTDKEILRKVSKGVYSLSGPSWDFISSSARDFIAKLLQKDPAARLSAARALNHPWLLRGGNDDSTWTMSGRVDPSVTCPAVVRSMRDFAQSNVLKRAAIGLMAYSTTYNTDLETIAKEFQALDTRGTGTISAQDLMAVLRHHLNVDQSEARFIFQRIDAGQGGEIHYSEFLAAAMSARMVIHEKQIREVFAKMDTDGSGRITADNLREVLGESYDGTPVEEIIAQCDRNGDGFLDWHEFEAVLLDRVAHNDHTVKAPMTHEPEDDSVEEGDNPLWEKITGQRSAPGRRLQAAPAVPEGQPAIISDDKKESKHSRFDWEQLARLGRKLVTDRSAYDSSAK</sequence>
<evidence type="ECO:0000259" key="14">
    <source>
        <dbReference type="PROSITE" id="PS50222"/>
    </source>
</evidence>
<evidence type="ECO:0000256" key="11">
    <source>
        <dbReference type="PROSITE-ProRule" id="PRU10141"/>
    </source>
</evidence>
<dbReference type="PROSITE" id="PS50011">
    <property type="entry name" value="PROTEIN_KINASE_DOM"/>
    <property type="match status" value="1"/>
</dbReference>
<evidence type="ECO:0000256" key="8">
    <source>
        <dbReference type="ARBA" id="ARBA00022837"/>
    </source>
</evidence>
<dbReference type="CDD" id="cd00051">
    <property type="entry name" value="EFh"/>
    <property type="match status" value="2"/>
</dbReference>
<dbReference type="PROSITE" id="PS00107">
    <property type="entry name" value="PROTEIN_KINASE_ATP"/>
    <property type="match status" value="1"/>
</dbReference>
<feature type="compositionally biased region" description="Basic and acidic residues" evidence="12">
    <location>
        <begin position="532"/>
        <end position="554"/>
    </location>
</feature>
<keyword evidence="8" id="KW-0106">Calcium</keyword>
<dbReference type="Proteomes" id="UP000591131">
    <property type="component" value="Unassembled WGS sequence"/>
</dbReference>
<organism evidence="15 16">
    <name type="scientific">Perkinsus chesapeaki</name>
    <name type="common">Clam parasite</name>
    <name type="synonym">Perkinsus andrewsi</name>
    <dbReference type="NCBI Taxonomy" id="330153"/>
    <lineage>
        <taxon>Eukaryota</taxon>
        <taxon>Sar</taxon>
        <taxon>Alveolata</taxon>
        <taxon>Perkinsozoa</taxon>
        <taxon>Perkinsea</taxon>
        <taxon>Perkinsida</taxon>
        <taxon>Perkinsidae</taxon>
        <taxon>Perkinsus</taxon>
    </lineage>
</organism>
<feature type="region of interest" description="Disordered" evidence="12">
    <location>
        <begin position="572"/>
        <end position="592"/>
    </location>
</feature>
<dbReference type="InterPro" id="IPR050205">
    <property type="entry name" value="CDPK_Ser/Thr_kinases"/>
</dbReference>
<evidence type="ECO:0000256" key="2">
    <source>
        <dbReference type="ARBA" id="ARBA00011245"/>
    </source>
</evidence>
<evidence type="ECO:0000313" key="16">
    <source>
        <dbReference type="Proteomes" id="UP000591131"/>
    </source>
</evidence>
<feature type="region of interest" description="Disordered" evidence="12">
    <location>
        <begin position="525"/>
        <end position="554"/>
    </location>
</feature>
<dbReference type="OrthoDB" id="427576at2759"/>
<dbReference type="Pfam" id="PF14646">
    <property type="entry name" value="MYCBPAP"/>
    <property type="match status" value="1"/>
</dbReference>
<feature type="domain" description="EF-hand" evidence="14">
    <location>
        <begin position="1052"/>
        <end position="1082"/>
    </location>
</feature>
<evidence type="ECO:0000256" key="6">
    <source>
        <dbReference type="ARBA" id="ARBA00022741"/>
    </source>
</evidence>
<evidence type="ECO:0000256" key="4">
    <source>
        <dbReference type="ARBA" id="ARBA00022679"/>
    </source>
</evidence>
<protein>
    <submittedName>
        <fullName evidence="15">Uncharacterized protein</fullName>
    </submittedName>
</protein>
<keyword evidence="4" id="KW-0808">Transferase</keyword>
<dbReference type="CDD" id="cd05117">
    <property type="entry name" value="STKc_CAMK"/>
    <property type="match status" value="1"/>
</dbReference>
<dbReference type="Pfam" id="PF13499">
    <property type="entry name" value="EF-hand_7"/>
    <property type="match status" value="2"/>
</dbReference>
<dbReference type="SMART" id="SM00220">
    <property type="entry name" value="S_TKc"/>
    <property type="match status" value="1"/>
</dbReference>
<dbReference type="Pfam" id="PF00069">
    <property type="entry name" value="Pkinase"/>
    <property type="match status" value="1"/>
</dbReference>
<dbReference type="Gene3D" id="3.30.200.20">
    <property type="entry name" value="Phosphorylase Kinase, domain 1"/>
    <property type="match status" value="1"/>
</dbReference>
<feature type="compositionally biased region" description="Basic and acidic residues" evidence="12">
    <location>
        <begin position="58"/>
        <end position="75"/>
    </location>
</feature>
<feature type="compositionally biased region" description="Basic and acidic residues" evidence="12">
    <location>
        <begin position="1137"/>
        <end position="1147"/>
    </location>
</feature>
<comment type="similarity">
    <text evidence="10">Belongs to the protein kinase superfamily. Ser/Thr protein kinase family. CDPK subfamily.</text>
</comment>
<dbReference type="InterPro" id="IPR017441">
    <property type="entry name" value="Protein_kinase_ATP_BS"/>
</dbReference>
<dbReference type="SUPFAM" id="SSF56112">
    <property type="entry name" value="Protein kinase-like (PK-like)"/>
    <property type="match status" value="1"/>
</dbReference>
<dbReference type="Gene3D" id="1.10.510.10">
    <property type="entry name" value="Transferase(Phosphotransferase) domain 1"/>
    <property type="match status" value="1"/>
</dbReference>
<dbReference type="PROSITE" id="PS00018">
    <property type="entry name" value="EF_HAND_1"/>
    <property type="match status" value="1"/>
</dbReference>
<dbReference type="PANTHER" id="PTHR24349">
    <property type="entry name" value="SERINE/THREONINE-PROTEIN KINASE"/>
    <property type="match status" value="1"/>
</dbReference>
<dbReference type="GO" id="GO:0005509">
    <property type="term" value="F:calcium ion binding"/>
    <property type="evidence" value="ECO:0007669"/>
    <property type="project" value="InterPro"/>
</dbReference>
<keyword evidence="16" id="KW-1185">Reference proteome</keyword>
<evidence type="ECO:0000256" key="1">
    <source>
        <dbReference type="ARBA" id="ARBA00001946"/>
    </source>
</evidence>
<keyword evidence="6 11" id="KW-0547">Nucleotide-binding</keyword>
<keyword evidence="3" id="KW-0723">Serine/threonine-protein kinase</keyword>
<dbReference type="GO" id="GO:0005524">
    <property type="term" value="F:ATP binding"/>
    <property type="evidence" value="ECO:0007669"/>
    <property type="project" value="UniProtKB-UniRule"/>
</dbReference>
<dbReference type="FunFam" id="1.10.510.10:FF:000571">
    <property type="entry name" value="Maternal embryonic leucine zipper kinase"/>
    <property type="match status" value="1"/>
</dbReference>
<evidence type="ECO:0000256" key="9">
    <source>
        <dbReference type="ARBA" id="ARBA00022840"/>
    </source>
</evidence>
<evidence type="ECO:0000256" key="5">
    <source>
        <dbReference type="ARBA" id="ARBA00022737"/>
    </source>
</evidence>
<feature type="region of interest" description="Disordered" evidence="12">
    <location>
        <begin position="1110"/>
        <end position="1147"/>
    </location>
</feature>
<dbReference type="FunFam" id="1.10.238.10:FF:000003">
    <property type="entry name" value="Calmodulin A"/>
    <property type="match status" value="1"/>
</dbReference>
<evidence type="ECO:0000256" key="7">
    <source>
        <dbReference type="ARBA" id="ARBA00022777"/>
    </source>
</evidence>
<dbReference type="EMBL" id="JAAPAO010000051">
    <property type="protein sequence ID" value="KAF4675182.1"/>
    <property type="molecule type" value="Genomic_DNA"/>
</dbReference>
<evidence type="ECO:0000256" key="12">
    <source>
        <dbReference type="SAM" id="MobiDB-lite"/>
    </source>
</evidence>
<keyword evidence="9 11" id="KW-0067">ATP-binding</keyword>
<proteinExistence type="inferred from homology"/>
<comment type="caution">
    <text evidence="15">The sequence shown here is derived from an EMBL/GenBank/DDBJ whole genome shotgun (WGS) entry which is preliminary data.</text>
</comment>
<reference evidence="15 16" key="1">
    <citation type="submission" date="2020-04" db="EMBL/GenBank/DDBJ databases">
        <title>Perkinsus chesapeaki whole genome sequence.</title>
        <authorList>
            <person name="Bogema D.R."/>
        </authorList>
    </citation>
    <scope>NUCLEOTIDE SEQUENCE [LARGE SCALE GENOMIC DNA]</scope>
    <source>
        <strain evidence="15">ATCC PRA-425</strain>
    </source>
</reference>
<dbReference type="GO" id="GO:0004674">
    <property type="term" value="F:protein serine/threonine kinase activity"/>
    <property type="evidence" value="ECO:0007669"/>
    <property type="project" value="UniProtKB-KW"/>
</dbReference>
<dbReference type="InterPro" id="IPR011992">
    <property type="entry name" value="EF-hand-dom_pair"/>
</dbReference>
<dbReference type="InterPro" id="IPR000719">
    <property type="entry name" value="Prot_kinase_dom"/>
</dbReference>
<dbReference type="InterPro" id="IPR008271">
    <property type="entry name" value="Ser/Thr_kinase_AS"/>
</dbReference>
<dbReference type="Gene3D" id="1.10.238.10">
    <property type="entry name" value="EF-hand"/>
    <property type="match status" value="2"/>
</dbReference>
<dbReference type="InterPro" id="IPR018247">
    <property type="entry name" value="EF_Hand_1_Ca_BS"/>
</dbReference>
<keyword evidence="7" id="KW-0418">Kinase</keyword>
<dbReference type="SUPFAM" id="SSF47473">
    <property type="entry name" value="EF-hand"/>
    <property type="match status" value="1"/>
</dbReference>
<feature type="binding site" evidence="11">
    <location>
        <position position="659"/>
    </location>
    <ligand>
        <name>ATP</name>
        <dbReference type="ChEBI" id="CHEBI:30616"/>
    </ligand>
</feature>
<dbReference type="InterPro" id="IPR002048">
    <property type="entry name" value="EF_hand_dom"/>
</dbReference>
<dbReference type="PROSITE" id="PS50222">
    <property type="entry name" value="EF_HAND_2"/>
    <property type="match status" value="3"/>
</dbReference>
<feature type="domain" description="EF-hand" evidence="14">
    <location>
        <begin position="943"/>
        <end position="978"/>
    </location>
</feature>
<dbReference type="PROSITE" id="PS00108">
    <property type="entry name" value="PROTEIN_KINASE_ST"/>
    <property type="match status" value="1"/>
</dbReference>
<name>A0A7J6MUA9_PERCH</name>
<dbReference type="InterPro" id="IPR011009">
    <property type="entry name" value="Kinase-like_dom_sf"/>
</dbReference>
<gene>
    <name evidence="15" type="ORF">FOL47_008189</name>
</gene>
<comment type="subunit">
    <text evidence="2">Monomer.</text>
</comment>
<feature type="domain" description="Protein kinase" evidence="13">
    <location>
        <begin position="630"/>
        <end position="889"/>
    </location>
</feature>
<dbReference type="SMART" id="SM00054">
    <property type="entry name" value="EFh"/>
    <property type="match status" value="4"/>
</dbReference>
<keyword evidence="5" id="KW-0677">Repeat</keyword>
<dbReference type="InterPro" id="IPR032707">
    <property type="entry name" value="MYCBPAP"/>
</dbReference>
<accession>A0A7J6MUA9</accession>
<dbReference type="InterPro" id="IPR013783">
    <property type="entry name" value="Ig-like_fold"/>
</dbReference>
<evidence type="ECO:0000256" key="10">
    <source>
        <dbReference type="ARBA" id="ARBA00024334"/>
    </source>
</evidence>
<evidence type="ECO:0000259" key="13">
    <source>
        <dbReference type="PROSITE" id="PS50011"/>
    </source>
</evidence>
<dbReference type="Gene3D" id="2.60.40.10">
    <property type="entry name" value="Immunoglobulins"/>
    <property type="match status" value="1"/>
</dbReference>
<evidence type="ECO:0000256" key="3">
    <source>
        <dbReference type="ARBA" id="ARBA00022527"/>
    </source>
</evidence>
<comment type="cofactor">
    <cofactor evidence="1">
        <name>Mg(2+)</name>
        <dbReference type="ChEBI" id="CHEBI:18420"/>
    </cofactor>
</comment>
<feature type="region of interest" description="Disordered" evidence="12">
    <location>
        <begin position="30"/>
        <end position="86"/>
    </location>
</feature>